<feature type="non-terminal residue" evidence="1">
    <location>
        <position position="49"/>
    </location>
</feature>
<reference evidence="1" key="1">
    <citation type="submission" date="2021-06" db="EMBL/GenBank/DDBJ databases">
        <authorList>
            <person name="Kallberg Y."/>
            <person name="Tangrot J."/>
            <person name="Rosling A."/>
        </authorList>
    </citation>
    <scope>NUCLEOTIDE SEQUENCE</scope>
    <source>
        <strain evidence="1">MA461A</strain>
    </source>
</reference>
<sequence>SNKRRFQLKNANRIRLEKHQRNKLLKEHSASTNEVSTNEVFINEISNNR</sequence>
<name>A0ACA9S6Y0_9GLOM</name>
<keyword evidence="2" id="KW-1185">Reference proteome</keyword>
<protein>
    <submittedName>
        <fullName evidence="1">32326_t:CDS:1</fullName>
    </submittedName>
</protein>
<feature type="non-terminal residue" evidence="1">
    <location>
        <position position="1"/>
    </location>
</feature>
<dbReference type="EMBL" id="CAJVQC010098553">
    <property type="protein sequence ID" value="CAG8830123.1"/>
    <property type="molecule type" value="Genomic_DNA"/>
</dbReference>
<proteinExistence type="predicted"/>
<gene>
    <name evidence="1" type="ORF">RPERSI_LOCUS27702</name>
</gene>
<evidence type="ECO:0000313" key="1">
    <source>
        <dbReference type="EMBL" id="CAG8830123.1"/>
    </source>
</evidence>
<dbReference type="Proteomes" id="UP000789920">
    <property type="component" value="Unassembled WGS sequence"/>
</dbReference>
<comment type="caution">
    <text evidence="1">The sequence shown here is derived from an EMBL/GenBank/DDBJ whole genome shotgun (WGS) entry which is preliminary data.</text>
</comment>
<evidence type="ECO:0000313" key="2">
    <source>
        <dbReference type="Proteomes" id="UP000789920"/>
    </source>
</evidence>
<organism evidence="1 2">
    <name type="scientific">Racocetra persica</name>
    <dbReference type="NCBI Taxonomy" id="160502"/>
    <lineage>
        <taxon>Eukaryota</taxon>
        <taxon>Fungi</taxon>
        <taxon>Fungi incertae sedis</taxon>
        <taxon>Mucoromycota</taxon>
        <taxon>Glomeromycotina</taxon>
        <taxon>Glomeromycetes</taxon>
        <taxon>Diversisporales</taxon>
        <taxon>Gigasporaceae</taxon>
        <taxon>Racocetra</taxon>
    </lineage>
</organism>
<accession>A0ACA9S6Y0</accession>